<evidence type="ECO:0008006" key="4">
    <source>
        <dbReference type="Google" id="ProtNLM"/>
    </source>
</evidence>
<evidence type="ECO:0000256" key="1">
    <source>
        <dbReference type="SAM" id="Phobius"/>
    </source>
</evidence>
<keyword evidence="1" id="KW-1133">Transmembrane helix</keyword>
<dbReference type="KEGG" id="mon:G8E03_01130"/>
<feature type="transmembrane region" description="Helical" evidence="1">
    <location>
        <begin position="51"/>
        <end position="72"/>
    </location>
</feature>
<dbReference type="EMBL" id="CP049811">
    <property type="protein sequence ID" value="QIK39483.1"/>
    <property type="molecule type" value="Genomic_DNA"/>
</dbReference>
<proteinExistence type="predicted"/>
<keyword evidence="1" id="KW-0472">Membrane</keyword>
<protein>
    <recommendedName>
        <fullName evidence="4">Holin-X, holin superfamily III</fullName>
    </recommendedName>
</protein>
<dbReference type="AlphaFoldDB" id="A0A6G7VHB4"/>
<accession>A0A6G7VHB4</accession>
<reference evidence="2 3" key="1">
    <citation type="submission" date="2020-03" db="EMBL/GenBank/DDBJ databases">
        <title>Complete genome sequence of Monaibacterium sp. ALG8 with diverse plasmids.</title>
        <authorList>
            <person name="Sun C."/>
        </authorList>
    </citation>
    <scope>NUCLEOTIDE SEQUENCE [LARGE SCALE GENOMIC DNA]</scope>
    <source>
        <strain evidence="2 3">ALG8</strain>
    </source>
</reference>
<keyword evidence="1" id="KW-0812">Transmembrane</keyword>
<sequence length="127" mass="12994">MLMAMITRFAAKVEIKRRRLVATAVAGVFLLGALVFAVSAVWLALAAELGAIFANMICAAVLALVGIIILLVGRPRRLKAVPPVATTAAVPPAAPGAPVAPVASSTLFGEIMGAFAAGSELGRSMRR</sequence>
<feature type="transmembrane region" description="Helical" evidence="1">
    <location>
        <begin position="20"/>
        <end position="45"/>
    </location>
</feature>
<evidence type="ECO:0000313" key="2">
    <source>
        <dbReference type="EMBL" id="QIK39483.1"/>
    </source>
</evidence>
<organism evidence="2 3">
    <name type="scientific">Pontivivens nitratireducens</name>
    <dbReference type="NCBI Taxonomy" id="2758038"/>
    <lineage>
        <taxon>Bacteria</taxon>
        <taxon>Pseudomonadati</taxon>
        <taxon>Pseudomonadota</taxon>
        <taxon>Alphaproteobacteria</taxon>
        <taxon>Rhodobacterales</taxon>
        <taxon>Paracoccaceae</taxon>
        <taxon>Pontivivens</taxon>
    </lineage>
</organism>
<name>A0A6G7VHB4_9RHOB</name>
<gene>
    <name evidence="2" type="ORF">G8E03_01130</name>
</gene>
<dbReference type="Proteomes" id="UP000500791">
    <property type="component" value="Chromosome"/>
</dbReference>
<evidence type="ECO:0000313" key="3">
    <source>
        <dbReference type="Proteomes" id="UP000500791"/>
    </source>
</evidence>
<keyword evidence="3" id="KW-1185">Reference proteome</keyword>